<organism evidence="2">
    <name type="scientific">uncultured Sphingomonadaceae bacterium</name>
    <dbReference type="NCBI Taxonomy" id="169976"/>
    <lineage>
        <taxon>Bacteria</taxon>
        <taxon>Pseudomonadati</taxon>
        <taxon>Pseudomonadota</taxon>
        <taxon>Alphaproteobacteria</taxon>
        <taxon>Sphingomonadales</taxon>
        <taxon>Sphingomonadaceae</taxon>
        <taxon>environmental samples</taxon>
    </lineage>
</organism>
<feature type="compositionally biased region" description="Low complexity" evidence="1">
    <location>
        <begin position="243"/>
        <end position="264"/>
    </location>
</feature>
<feature type="compositionally biased region" description="Basic and acidic residues" evidence="1">
    <location>
        <begin position="265"/>
        <end position="275"/>
    </location>
</feature>
<feature type="compositionally biased region" description="Basic and acidic residues" evidence="1">
    <location>
        <begin position="80"/>
        <end position="105"/>
    </location>
</feature>
<evidence type="ECO:0000256" key="1">
    <source>
        <dbReference type="SAM" id="MobiDB-lite"/>
    </source>
</evidence>
<name>A0A6J4TFU9_9SPHN</name>
<dbReference type="AlphaFoldDB" id="A0A6J4TFU9"/>
<accession>A0A6J4TFU9</accession>
<dbReference type="EC" id="2.1.3.2" evidence="2"/>
<sequence length="312" mass="33245">ARRRAPPPARHRRPSTAPDHAHPGRSGALGGRARRSGGAAARGADADQRLFRAVHPHAAVVRDRRQAIGRGCSQYARGRVQRDQGRNADRHGRHPERDARGRAGDPPRVVGRGGADRRQGGLPRAQRGRRIARAPHPGAARRAHHPAAERGAGRPARGDLRRPAAQPGGALQHPAAHRHGRRGARRCARHPAARGVEGDGRRGLHGHGRGDRGRGRRHDAARPARAHGGRPYPLPARIPRLLGPDPRALGARRAGRACDAPGADEPGRGDCEQRGGRSRAVCNHRAGGDGRRGADGVPRSPHPRPAGGRRVV</sequence>
<feature type="compositionally biased region" description="Basic residues" evidence="1">
    <location>
        <begin position="175"/>
        <end position="192"/>
    </location>
</feature>
<evidence type="ECO:0000313" key="2">
    <source>
        <dbReference type="EMBL" id="CAA9522073.1"/>
    </source>
</evidence>
<feature type="non-terminal residue" evidence="2">
    <location>
        <position position="312"/>
    </location>
</feature>
<feature type="non-terminal residue" evidence="2">
    <location>
        <position position="1"/>
    </location>
</feature>
<feature type="region of interest" description="Disordered" evidence="1">
    <location>
        <begin position="1"/>
        <end position="50"/>
    </location>
</feature>
<reference evidence="2" key="1">
    <citation type="submission" date="2020-02" db="EMBL/GenBank/DDBJ databases">
        <authorList>
            <person name="Meier V. D."/>
        </authorList>
    </citation>
    <scope>NUCLEOTIDE SEQUENCE</scope>
    <source>
        <strain evidence="2">AVDCRST_MAG39</strain>
    </source>
</reference>
<protein>
    <submittedName>
        <fullName evidence="2">Aspartate carbamoyltransferase</fullName>
        <ecNumber evidence="2">2.1.3.2</ecNumber>
    </submittedName>
</protein>
<feature type="compositionally biased region" description="Basic residues" evidence="1">
    <location>
        <begin position="126"/>
        <end position="145"/>
    </location>
</feature>
<feature type="compositionally biased region" description="Basic residues" evidence="1">
    <location>
        <begin position="1"/>
        <end position="14"/>
    </location>
</feature>
<feature type="compositionally biased region" description="Basic and acidic residues" evidence="1">
    <location>
        <begin position="146"/>
        <end position="162"/>
    </location>
</feature>
<gene>
    <name evidence="2" type="ORF">AVDCRST_MAG39-2826</name>
</gene>
<proteinExistence type="predicted"/>
<dbReference type="EMBL" id="CADCVW010000106">
    <property type="protein sequence ID" value="CAA9522073.1"/>
    <property type="molecule type" value="Genomic_DNA"/>
</dbReference>
<feature type="region of interest" description="Disordered" evidence="1">
    <location>
        <begin position="62"/>
        <end position="312"/>
    </location>
</feature>
<dbReference type="GO" id="GO:0004070">
    <property type="term" value="F:aspartate carbamoyltransferase activity"/>
    <property type="evidence" value="ECO:0007669"/>
    <property type="project" value="UniProtKB-EC"/>
</dbReference>
<keyword evidence="2" id="KW-0808">Transferase</keyword>
<feature type="compositionally biased region" description="Basic and acidic residues" evidence="1">
    <location>
        <begin position="196"/>
        <end position="222"/>
    </location>
</feature>